<evidence type="ECO:0000313" key="5">
    <source>
        <dbReference type="EMBL" id="OHA29554.1"/>
    </source>
</evidence>
<sequence length="754" mass="75042">MIWHNIKKNGSSVLNFKFLFYVFIFLFCLMPVSMDAATTIAKPMNYLSLTNGLVGWWTFDGKSTSWFPTQTIYITSGSTWTVPADWNNANNTIETIGGGGASADQVGGIGKGGGGGGAYSKITNLSLTPSASVDISVGTGGAHDGTTTGGDTWFNGASLAASSVGAKGGSGTSNGTGAAGGVADDGVGTTKYSGGAGGNSGVWGYTGGGGGGAGGPDGAGANGSTNGVGDPSDIGGAGGTGGNGSGGAGGAGGAGLGGSGSPGGAGTELGSSKGSGGGGGGAGGASVQAGAGGTGGIYGGGGGGAGGSSASSNSNGGSGGNGVIVVTYIPATPNTTNDISGNGNTGTLTNMSQSLSPVPGKIGQALNFDGSDDYVDINNPSSLQITDETICAWLKTRVTTSLDYIYASRSSVGGGSIYTSSNKISFLISSTDSAQTSNTAINDGRWNHVCVTFVDSTDVVSYFFNGGTDGASSNATAFVHSASKTIGNRSGGGSSTAFNGSIDDVRVYSRALSAGEITQLYNLGAATKISATSKGLPGVGLNNGLVGHWTFDGPKMLSNVADSSISGNTGYLVHSGSGTTTTAGKLGQALSFDGVDDYVIVNNNAAFNSQSAMTWSFWIYDDNCILNNEIVSKGGQAGGTDTVWATWERADCTIVIRLINSTLTLSTQVTRVLDIGKWTHITFTYDGTNIIPYKNGVAGSPVAFSGTLNTTTQSITFANSINFNKDASIKLDDIRIYNRALSAGEVQQLYNLGR</sequence>
<dbReference type="Gene3D" id="2.60.120.200">
    <property type="match status" value="2"/>
</dbReference>
<evidence type="ECO:0000259" key="4">
    <source>
        <dbReference type="SMART" id="SM00560"/>
    </source>
</evidence>
<dbReference type="Proteomes" id="UP000178089">
    <property type="component" value="Unassembled WGS sequence"/>
</dbReference>
<keyword evidence="2" id="KW-1015">Disulfide bond</keyword>
<evidence type="ECO:0000256" key="1">
    <source>
        <dbReference type="ARBA" id="ARBA00022729"/>
    </source>
</evidence>
<feature type="region of interest" description="Disordered" evidence="3">
    <location>
        <begin position="216"/>
        <end position="285"/>
    </location>
</feature>
<accession>A0A1G2N0E2</accession>
<dbReference type="STRING" id="1802315.A3F51_02645"/>
<evidence type="ECO:0000313" key="6">
    <source>
        <dbReference type="Proteomes" id="UP000178089"/>
    </source>
</evidence>
<dbReference type="AlphaFoldDB" id="A0A1G2N0E2"/>
<name>A0A1G2N0E2_9BACT</name>
<feature type="domain" description="LamG-like jellyroll fold" evidence="4">
    <location>
        <begin position="611"/>
        <end position="744"/>
    </location>
</feature>
<feature type="domain" description="LamG-like jellyroll fold" evidence="4">
    <location>
        <begin position="386"/>
        <end position="515"/>
    </location>
</feature>
<keyword evidence="1" id="KW-0732">Signal</keyword>
<dbReference type="SMART" id="SM00560">
    <property type="entry name" value="LamGL"/>
    <property type="match status" value="2"/>
</dbReference>
<dbReference type="PANTHER" id="PTHR42535">
    <property type="entry name" value="OOKINETE PROTEIN, PUTATIVE-RELATED"/>
    <property type="match status" value="1"/>
</dbReference>
<organism evidence="5 6">
    <name type="scientific">Candidatus Taylorbacteria bacterium RIFCSPHIGHO2_12_FULL_45_16</name>
    <dbReference type="NCBI Taxonomy" id="1802315"/>
    <lineage>
        <taxon>Bacteria</taxon>
        <taxon>Candidatus Tayloriibacteriota</taxon>
    </lineage>
</organism>
<dbReference type="EMBL" id="MHRT01000003">
    <property type="protein sequence ID" value="OHA29554.1"/>
    <property type="molecule type" value="Genomic_DNA"/>
</dbReference>
<dbReference type="InterPro" id="IPR006558">
    <property type="entry name" value="LamG-like"/>
</dbReference>
<evidence type="ECO:0000256" key="3">
    <source>
        <dbReference type="SAM" id="MobiDB-lite"/>
    </source>
</evidence>
<gene>
    <name evidence="5" type="ORF">A3F51_02645</name>
</gene>
<dbReference type="Pfam" id="PF13385">
    <property type="entry name" value="Laminin_G_3"/>
    <property type="match status" value="2"/>
</dbReference>
<dbReference type="InterPro" id="IPR013320">
    <property type="entry name" value="ConA-like_dom_sf"/>
</dbReference>
<feature type="compositionally biased region" description="Gly residues" evidence="3">
    <location>
        <begin position="235"/>
        <end position="285"/>
    </location>
</feature>
<evidence type="ECO:0000256" key="2">
    <source>
        <dbReference type="ARBA" id="ARBA00023157"/>
    </source>
</evidence>
<dbReference type="SUPFAM" id="SSF49899">
    <property type="entry name" value="Concanavalin A-like lectins/glucanases"/>
    <property type="match status" value="2"/>
</dbReference>
<dbReference type="PANTHER" id="PTHR42535:SF2">
    <property type="entry name" value="CHROMOSOME UNDETERMINED SCAFFOLD_146, WHOLE GENOME SHOTGUN SEQUENCE"/>
    <property type="match status" value="1"/>
</dbReference>
<protein>
    <recommendedName>
        <fullName evidence="4">LamG-like jellyroll fold domain-containing protein</fullName>
    </recommendedName>
</protein>
<proteinExistence type="predicted"/>
<comment type="caution">
    <text evidence="5">The sequence shown here is derived from an EMBL/GenBank/DDBJ whole genome shotgun (WGS) entry which is preliminary data.</text>
</comment>
<reference evidence="5 6" key="1">
    <citation type="journal article" date="2016" name="Nat. Commun.">
        <title>Thousands of microbial genomes shed light on interconnected biogeochemical processes in an aquifer system.</title>
        <authorList>
            <person name="Anantharaman K."/>
            <person name="Brown C.T."/>
            <person name="Hug L.A."/>
            <person name="Sharon I."/>
            <person name="Castelle C.J."/>
            <person name="Probst A.J."/>
            <person name="Thomas B.C."/>
            <person name="Singh A."/>
            <person name="Wilkins M.J."/>
            <person name="Karaoz U."/>
            <person name="Brodie E.L."/>
            <person name="Williams K.H."/>
            <person name="Hubbard S.S."/>
            <person name="Banfield J.F."/>
        </authorList>
    </citation>
    <scope>NUCLEOTIDE SEQUENCE [LARGE SCALE GENOMIC DNA]</scope>
</reference>